<reference evidence="1 2" key="1">
    <citation type="submission" date="2020-11" db="EMBL/GenBank/DDBJ databases">
        <title>Taxonomic evaluation of the Bacillus sporothermodurans group of bacteria based on whole genome sequences.</title>
        <authorList>
            <person name="Fiedler G."/>
            <person name="Herbstmann A.-D."/>
            <person name="Doll E."/>
            <person name="Wenning M."/>
            <person name="Brinks E."/>
            <person name="Kabisch J."/>
            <person name="Breitenwieser F."/>
            <person name="Lappann M."/>
            <person name="Boehnlein C."/>
            <person name="Franz C."/>
        </authorList>
    </citation>
    <scope>NUCLEOTIDE SEQUENCE [LARGE SCALE GENOMIC DNA]</scope>
    <source>
        <strain evidence="1 2">JCM 19841</strain>
    </source>
</reference>
<evidence type="ECO:0000313" key="1">
    <source>
        <dbReference type="EMBL" id="QQZ09017.1"/>
    </source>
</evidence>
<organism evidence="1 2">
    <name type="scientific">Heyndrickxia vini</name>
    <dbReference type="NCBI Taxonomy" id="1476025"/>
    <lineage>
        <taxon>Bacteria</taxon>
        <taxon>Bacillati</taxon>
        <taxon>Bacillota</taxon>
        <taxon>Bacilli</taxon>
        <taxon>Bacillales</taxon>
        <taxon>Bacillaceae</taxon>
        <taxon>Heyndrickxia</taxon>
    </lineage>
</organism>
<name>A0ABX7E0G8_9BACI</name>
<sequence>MTDDQKDKIIELRKIGIGYRSIAAALDLSRDKVRNFCKAQGLDGYGAELKKKKEDDIYSKEFCKNCGTRINEKPTGGRPKVYCSQKCKRKWEETHPTMYQCVLLLWNRI</sequence>
<protein>
    <submittedName>
        <fullName evidence="1">Uncharacterized protein</fullName>
    </submittedName>
</protein>
<gene>
    <name evidence="1" type="ORF">I5776_18830</name>
</gene>
<accession>A0ABX7E0G8</accession>
<proteinExistence type="predicted"/>
<dbReference type="RefSeq" id="WP_202778067.1">
    <property type="nucleotide sequence ID" value="NZ_CP065425.1"/>
</dbReference>
<keyword evidence="2" id="KW-1185">Reference proteome</keyword>
<evidence type="ECO:0000313" key="2">
    <source>
        <dbReference type="Proteomes" id="UP000595691"/>
    </source>
</evidence>
<dbReference type="EMBL" id="CP065425">
    <property type="protein sequence ID" value="QQZ09017.1"/>
    <property type="molecule type" value="Genomic_DNA"/>
</dbReference>
<dbReference type="Proteomes" id="UP000595691">
    <property type="component" value="Chromosome"/>
</dbReference>